<dbReference type="Proteomes" id="UP001253458">
    <property type="component" value="Unassembled WGS sequence"/>
</dbReference>
<evidence type="ECO:0000256" key="2">
    <source>
        <dbReference type="SAM" id="SignalP"/>
    </source>
</evidence>
<feature type="compositionally biased region" description="Basic residues" evidence="1">
    <location>
        <begin position="50"/>
        <end position="63"/>
    </location>
</feature>
<dbReference type="AlphaFoldDB" id="A0AAJ2BV83"/>
<protein>
    <submittedName>
        <fullName evidence="3">Uncharacterized protein</fullName>
    </submittedName>
</protein>
<dbReference type="EMBL" id="JAVDTL010000006">
    <property type="protein sequence ID" value="MDR6768649.1"/>
    <property type="molecule type" value="Genomic_DNA"/>
</dbReference>
<keyword evidence="2" id="KW-0732">Signal</keyword>
<evidence type="ECO:0000313" key="5">
    <source>
        <dbReference type="Proteomes" id="UP001249076"/>
    </source>
</evidence>
<evidence type="ECO:0000256" key="1">
    <source>
        <dbReference type="SAM" id="MobiDB-lite"/>
    </source>
</evidence>
<gene>
    <name evidence="3" type="ORF">J2W88_003953</name>
    <name evidence="4" type="ORF">J2W93_002202</name>
</gene>
<proteinExistence type="predicted"/>
<dbReference type="Proteomes" id="UP001249076">
    <property type="component" value="Unassembled WGS sequence"/>
</dbReference>
<comment type="caution">
    <text evidence="3">The sequence shown here is derived from an EMBL/GenBank/DDBJ whole genome shotgun (WGS) entry which is preliminary data.</text>
</comment>
<feature type="chain" id="PRO_5042598121" evidence="2">
    <location>
        <begin position="28"/>
        <end position="79"/>
    </location>
</feature>
<dbReference type="RefSeq" id="WP_209818750.1">
    <property type="nucleotide sequence ID" value="NZ_JAVDTL010000006.1"/>
</dbReference>
<name>A0AAJ2BV83_ACIDE</name>
<feature type="region of interest" description="Disordered" evidence="1">
    <location>
        <begin position="41"/>
        <end position="63"/>
    </location>
</feature>
<reference evidence="3 5" key="1">
    <citation type="submission" date="2023-07" db="EMBL/GenBank/DDBJ databases">
        <title>Sorghum-associated microbial communities from plants grown in Nebraska, USA.</title>
        <authorList>
            <person name="Schachtman D."/>
        </authorList>
    </citation>
    <scope>NUCLEOTIDE SEQUENCE</scope>
    <source>
        <strain evidence="4 5">BE105</strain>
        <strain evidence="3">BE69</strain>
    </source>
</reference>
<evidence type="ECO:0000313" key="6">
    <source>
        <dbReference type="Proteomes" id="UP001253458"/>
    </source>
</evidence>
<evidence type="ECO:0000313" key="4">
    <source>
        <dbReference type="EMBL" id="MDR6837364.1"/>
    </source>
</evidence>
<organism evidence="3 6">
    <name type="scientific">Acidovorax delafieldii</name>
    <name type="common">Pseudomonas delafieldii</name>
    <dbReference type="NCBI Taxonomy" id="47920"/>
    <lineage>
        <taxon>Bacteria</taxon>
        <taxon>Pseudomonadati</taxon>
        <taxon>Pseudomonadota</taxon>
        <taxon>Betaproteobacteria</taxon>
        <taxon>Burkholderiales</taxon>
        <taxon>Comamonadaceae</taxon>
        <taxon>Acidovorax</taxon>
    </lineage>
</organism>
<keyword evidence="5" id="KW-1185">Reference proteome</keyword>
<feature type="signal peptide" evidence="2">
    <location>
        <begin position="1"/>
        <end position="27"/>
    </location>
</feature>
<dbReference type="EMBL" id="JAVDTS010000003">
    <property type="protein sequence ID" value="MDR6837364.1"/>
    <property type="molecule type" value="Genomic_DNA"/>
</dbReference>
<evidence type="ECO:0000313" key="3">
    <source>
        <dbReference type="EMBL" id="MDR6768649.1"/>
    </source>
</evidence>
<sequence>MQRSAPFARAMAMAAAIAGIMSSAASASVQQAQIAELGPYVSRGKGQGHSNRRAPGAHKAAHRAAMKLRRVKKHKARRK</sequence>
<accession>A0AAJ2BV83</accession>